<dbReference type="EMBL" id="JBEAFC010000015">
    <property type="protein sequence ID" value="KAL1531296.1"/>
    <property type="molecule type" value="Genomic_DNA"/>
</dbReference>
<dbReference type="AlphaFoldDB" id="A0ABD1FKM5"/>
<dbReference type="PANTHER" id="PTHR31923">
    <property type="entry name" value="BSD DOMAIN-CONTAINING PROTEIN"/>
    <property type="match status" value="1"/>
</dbReference>
<proteinExistence type="predicted"/>
<sequence>MSSWIPSLFNPFTDDDNNLNPPEHSSPPKSPTAGATDDLSAMFRGVAAFLAPPPAAASSSGPASSSETIEGIKSDLAEIQGTFRSGLSLISSKITSNLLQLQNQLNDGVVNDDVEEEEEDDDDGEDELGTSDEILEFVLKISRRPELWTDFPLSLPADDFQLSNYQREHVANIDHLVPDFETLRHKLCSQMSKEKFWLIYFILLLPRLNGEDLKLLSTPQN</sequence>
<dbReference type="SUPFAM" id="SSF140383">
    <property type="entry name" value="BSD domain-like"/>
    <property type="match status" value="1"/>
</dbReference>
<dbReference type="PANTHER" id="PTHR31923:SF9">
    <property type="entry name" value="BSD DOMAIN-CONTAINING PROTEIN"/>
    <property type="match status" value="1"/>
</dbReference>
<evidence type="ECO:0000313" key="2">
    <source>
        <dbReference type="EMBL" id="KAL1531296.1"/>
    </source>
</evidence>
<evidence type="ECO:0000313" key="3">
    <source>
        <dbReference type="Proteomes" id="UP001567538"/>
    </source>
</evidence>
<protein>
    <recommendedName>
        <fullName evidence="4">BSD domain-containing protein</fullName>
    </recommendedName>
</protein>
<gene>
    <name evidence="2" type="ORF">AAHA92_33989</name>
</gene>
<feature type="region of interest" description="Disordered" evidence="1">
    <location>
        <begin position="1"/>
        <end position="38"/>
    </location>
</feature>
<accession>A0ABD1FKM5</accession>
<keyword evidence="3" id="KW-1185">Reference proteome</keyword>
<evidence type="ECO:0000256" key="1">
    <source>
        <dbReference type="SAM" id="MobiDB-lite"/>
    </source>
</evidence>
<name>A0ABD1FKM5_SALDI</name>
<comment type="caution">
    <text evidence="2">The sequence shown here is derived from an EMBL/GenBank/DDBJ whole genome shotgun (WGS) entry which is preliminary data.</text>
</comment>
<evidence type="ECO:0008006" key="4">
    <source>
        <dbReference type="Google" id="ProtNLM"/>
    </source>
</evidence>
<organism evidence="2 3">
    <name type="scientific">Salvia divinorum</name>
    <name type="common">Maria pastora</name>
    <name type="synonym">Diviner's sage</name>
    <dbReference type="NCBI Taxonomy" id="28513"/>
    <lineage>
        <taxon>Eukaryota</taxon>
        <taxon>Viridiplantae</taxon>
        <taxon>Streptophyta</taxon>
        <taxon>Embryophyta</taxon>
        <taxon>Tracheophyta</taxon>
        <taxon>Spermatophyta</taxon>
        <taxon>Magnoliopsida</taxon>
        <taxon>eudicotyledons</taxon>
        <taxon>Gunneridae</taxon>
        <taxon>Pentapetalae</taxon>
        <taxon>asterids</taxon>
        <taxon>lamiids</taxon>
        <taxon>Lamiales</taxon>
        <taxon>Lamiaceae</taxon>
        <taxon>Nepetoideae</taxon>
        <taxon>Mentheae</taxon>
        <taxon>Salviinae</taxon>
        <taxon>Salvia</taxon>
        <taxon>Salvia subgen. Calosphace</taxon>
    </lineage>
</organism>
<dbReference type="InterPro" id="IPR035925">
    <property type="entry name" value="BSD_dom_sf"/>
</dbReference>
<dbReference type="Proteomes" id="UP001567538">
    <property type="component" value="Unassembled WGS sequence"/>
</dbReference>
<reference evidence="2 3" key="1">
    <citation type="submission" date="2024-06" db="EMBL/GenBank/DDBJ databases">
        <title>A chromosome level genome sequence of Diviner's sage (Salvia divinorum).</title>
        <authorList>
            <person name="Ford S.A."/>
            <person name="Ro D.-K."/>
            <person name="Ness R.W."/>
            <person name="Phillips M.A."/>
        </authorList>
    </citation>
    <scope>NUCLEOTIDE SEQUENCE [LARGE SCALE GENOMIC DNA]</scope>
    <source>
        <strain evidence="2">SAF-2024a</strain>
        <tissue evidence="2">Leaf</tissue>
    </source>
</reference>